<accession>A0A232F3S0</accession>
<dbReference type="EMBL" id="NNAY01001092">
    <property type="protein sequence ID" value="OXU25159.1"/>
    <property type="molecule type" value="Genomic_DNA"/>
</dbReference>
<gene>
    <name evidence="2" type="ORF">TSAR_012815</name>
</gene>
<protein>
    <submittedName>
        <fullName evidence="2">Uncharacterized protein</fullName>
    </submittedName>
</protein>
<dbReference type="Proteomes" id="UP000215335">
    <property type="component" value="Unassembled WGS sequence"/>
</dbReference>
<reference evidence="2 3" key="1">
    <citation type="journal article" date="2017" name="Curr. Biol.">
        <title>The Evolution of Venom by Co-option of Single-Copy Genes.</title>
        <authorList>
            <person name="Martinson E.O."/>
            <person name="Mrinalini"/>
            <person name="Kelkar Y.D."/>
            <person name="Chang C.H."/>
            <person name="Werren J.H."/>
        </authorList>
    </citation>
    <scope>NUCLEOTIDE SEQUENCE [LARGE SCALE GENOMIC DNA]</scope>
    <source>
        <strain evidence="2 3">Alberta</strain>
        <tissue evidence="2">Whole body</tissue>
    </source>
</reference>
<feature type="region of interest" description="Disordered" evidence="1">
    <location>
        <begin position="161"/>
        <end position="186"/>
    </location>
</feature>
<organism evidence="2 3">
    <name type="scientific">Trichomalopsis sarcophagae</name>
    <dbReference type="NCBI Taxonomy" id="543379"/>
    <lineage>
        <taxon>Eukaryota</taxon>
        <taxon>Metazoa</taxon>
        <taxon>Ecdysozoa</taxon>
        <taxon>Arthropoda</taxon>
        <taxon>Hexapoda</taxon>
        <taxon>Insecta</taxon>
        <taxon>Pterygota</taxon>
        <taxon>Neoptera</taxon>
        <taxon>Endopterygota</taxon>
        <taxon>Hymenoptera</taxon>
        <taxon>Apocrita</taxon>
        <taxon>Proctotrupomorpha</taxon>
        <taxon>Chalcidoidea</taxon>
        <taxon>Pteromalidae</taxon>
        <taxon>Pteromalinae</taxon>
        <taxon>Trichomalopsis</taxon>
    </lineage>
</organism>
<name>A0A232F3S0_9HYME</name>
<keyword evidence="3" id="KW-1185">Reference proteome</keyword>
<comment type="caution">
    <text evidence="2">The sequence shown here is derived from an EMBL/GenBank/DDBJ whole genome shotgun (WGS) entry which is preliminary data.</text>
</comment>
<proteinExistence type="predicted"/>
<feature type="region of interest" description="Disordered" evidence="1">
    <location>
        <begin position="36"/>
        <end position="69"/>
    </location>
</feature>
<evidence type="ECO:0000256" key="1">
    <source>
        <dbReference type="SAM" id="MobiDB-lite"/>
    </source>
</evidence>
<sequence length="215" mass="23938">MANNNNKRGYKQFLQTGQIEDVSTDTLRRTRRKFEKAKNLQNSKNETKCDSDDLLSNNATDEEKQSESVAFADPECVQNCFNDDILNIHEAGTNEESIDLCDSDDLLSNNATDEEKQSGSVAFADPECVQNNFNDDILNIHEAGTNEESIDLNLQNSKNETKCDSDDLLSNNATDEEKQSGSVAFADPECVQNNFNDDILNIHEAGTNEESIDLV</sequence>
<evidence type="ECO:0000313" key="3">
    <source>
        <dbReference type="Proteomes" id="UP000215335"/>
    </source>
</evidence>
<dbReference type="AlphaFoldDB" id="A0A232F3S0"/>
<evidence type="ECO:0000313" key="2">
    <source>
        <dbReference type="EMBL" id="OXU25159.1"/>
    </source>
</evidence>